<evidence type="ECO:0000313" key="12">
    <source>
        <dbReference type="Proteomes" id="UP000095347"/>
    </source>
</evidence>
<keyword evidence="2" id="KW-0813">Transport</keyword>
<evidence type="ECO:0000256" key="2">
    <source>
        <dbReference type="ARBA" id="ARBA00022448"/>
    </source>
</evidence>
<keyword evidence="4" id="KW-0547">Nucleotide-binding</keyword>
<protein>
    <submittedName>
        <fullName evidence="11">Metal ABC transporter permease</fullName>
    </submittedName>
</protein>
<comment type="subcellular location">
    <subcellularLocation>
        <location evidence="1">Cell membrane</location>
        <topology evidence="1">Multi-pass membrane protein</topology>
    </subcellularLocation>
</comment>
<dbReference type="Pfam" id="PF00005">
    <property type="entry name" value="ABC_tran"/>
    <property type="match status" value="1"/>
</dbReference>
<dbReference type="InterPro" id="IPR003593">
    <property type="entry name" value="AAA+_ATPase"/>
</dbReference>
<feature type="transmembrane region" description="Helical" evidence="8">
    <location>
        <begin position="186"/>
        <end position="206"/>
    </location>
</feature>
<evidence type="ECO:0000256" key="8">
    <source>
        <dbReference type="SAM" id="Phobius"/>
    </source>
</evidence>
<keyword evidence="5" id="KW-0067">ATP-binding</keyword>
<dbReference type="EMBL" id="MCGG01000054">
    <property type="protein sequence ID" value="OEJ65203.1"/>
    <property type="molecule type" value="Genomic_DNA"/>
</dbReference>
<dbReference type="SUPFAM" id="SSF90123">
    <property type="entry name" value="ABC transporter transmembrane region"/>
    <property type="match status" value="1"/>
</dbReference>
<name>A0A1E5Q517_9PROT</name>
<feature type="domain" description="ABC transmembrane type-1" evidence="10">
    <location>
        <begin position="43"/>
        <end position="328"/>
    </location>
</feature>
<dbReference type="CDD" id="cd03253">
    <property type="entry name" value="ABCC_ATM1_transporter"/>
    <property type="match status" value="1"/>
</dbReference>
<comment type="caution">
    <text evidence="11">The sequence shown here is derived from an EMBL/GenBank/DDBJ whole genome shotgun (WGS) entry which is preliminary data.</text>
</comment>
<dbReference type="Proteomes" id="UP000095347">
    <property type="component" value="Unassembled WGS sequence"/>
</dbReference>
<dbReference type="GO" id="GO:0140359">
    <property type="term" value="F:ABC-type transporter activity"/>
    <property type="evidence" value="ECO:0007669"/>
    <property type="project" value="InterPro"/>
</dbReference>
<feature type="transmembrane region" description="Helical" evidence="8">
    <location>
        <begin position="42"/>
        <end position="63"/>
    </location>
</feature>
<evidence type="ECO:0000256" key="5">
    <source>
        <dbReference type="ARBA" id="ARBA00022840"/>
    </source>
</evidence>
<dbReference type="PROSITE" id="PS00211">
    <property type="entry name" value="ABC_TRANSPORTER_1"/>
    <property type="match status" value="1"/>
</dbReference>
<evidence type="ECO:0000259" key="9">
    <source>
        <dbReference type="PROSITE" id="PS50893"/>
    </source>
</evidence>
<dbReference type="SMART" id="SM00382">
    <property type="entry name" value="AAA"/>
    <property type="match status" value="1"/>
</dbReference>
<evidence type="ECO:0000256" key="6">
    <source>
        <dbReference type="ARBA" id="ARBA00022989"/>
    </source>
</evidence>
<keyword evidence="7 8" id="KW-0472">Membrane</keyword>
<accession>A0A1E5Q517</accession>
<evidence type="ECO:0000256" key="4">
    <source>
        <dbReference type="ARBA" id="ARBA00022741"/>
    </source>
</evidence>
<dbReference type="FunFam" id="3.40.50.300:FF:000186">
    <property type="entry name" value="ATP-binding cassette sub-family B member 7, mitochondrial"/>
    <property type="match status" value="1"/>
</dbReference>
<feature type="domain" description="ABC transporter" evidence="9">
    <location>
        <begin position="364"/>
        <end position="598"/>
    </location>
</feature>
<dbReference type="Gene3D" id="1.20.1560.10">
    <property type="entry name" value="ABC transporter type 1, transmembrane domain"/>
    <property type="match status" value="1"/>
</dbReference>
<dbReference type="InterPro" id="IPR036640">
    <property type="entry name" value="ABC1_TM_sf"/>
</dbReference>
<evidence type="ECO:0000256" key="7">
    <source>
        <dbReference type="ARBA" id="ARBA00023136"/>
    </source>
</evidence>
<evidence type="ECO:0000313" key="11">
    <source>
        <dbReference type="EMBL" id="OEJ65203.1"/>
    </source>
</evidence>
<dbReference type="InterPro" id="IPR017871">
    <property type="entry name" value="ABC_transporter-like_CS"/>
</dbReference>
<keyword evidence="3 8" id="KW-0812">Transmembrane</keyword>
<dbReference type="GO" id="GO:0005524">
    <property type="term" value="F:ATP binding"/>
    <property type="evidence" value="ECO:0007669"/>
    <property type="project" value="UniProtKB-KW"/>
</dbReference>
<dbReference type="CDD" id="cd18582">
    <property type="entry name" value="ABC_6TM_ATM1_ABCB7"/>
    <property type="match status" value="1"/>
</dbReference>
<dbReference type="PROSITE" id="PS50929">
    <property type="entry name" value="ABC_TM1F"/>
    <property type="match status" value="1"/>
</dbReference>
<dbReference type="PROSITE" id="PS50893">
    <property type="entry name" value="ABC_TRANSPORTER_2"/>
    <property type="match status" value="1"/>
</dbReference>
<dbReference type="GO" id="GO:0005886">
    <property type="term" value="C:plasma membrane"/>
    <property type="evidence" value="ECO:0007669"/>
    <property type="project" value="UniProtKB-SubCell"/>
</dbReference>
<reference evidence="12" key="1">
    <citation type="submission" date="2016-07" db="EMBL/GenBank/DDBJ databases">
        <authorList>
            <person name="Florea S."/>
            <person name="Webb J.S."/>
            <person name="Jaromczyk J."/>
            <person name="Schardl C.L."/>
        </authorList>
    </citation>
    <scope>NUCLEOTIDE SEQUENCE [LARGE SCALE GENOMIC DNA]</scope>
    <source>
        <strain evidence="12">MV-1</strain>
    </source>
</reference>
<dbReference type="InterPro" id="IPR039421">
    <property type="entry name" value="Type_1_exporter"/>
</dbReference>
<dbReference type="AlphaFoldDB" id="A0A1E5Q517"/>
<dbReference type="InterPro" id="IPR003439">
    <property type="entry name" value="ABC_transporter-like_ATP-bd"/>
</dbReference>
<dbReference type="InterPro" id="IPR027417">
    <property type="entry name" value="P-loop_NTPase"/>
</dbReference>
<proteinExistence type="predicted"/>
<dbReference type="SUPFAM" id="SSF52540">
    <property type="entry name" value="P-loop containing nucleoside triphosphate hydrolases"/>
    <property type="match status" value="1"/>
</dbReference>
<gene>
    <name evidence="11" type="ORF">BEN30_15130</name>
</gene>
<dbReference type="PANTHER" id="PTHR24221:SF402">
    <property type="entry name" value="IRON-SULFUR CLUSTERS TRANSPORTER ABCB7, MITOCHONDRIAL"/>
    <property type="match status" value="1"/>
</dbReference>
<feature type="transmembrane region" description="Helical" evidence="8">
    <location>
        <begin position="156"/>
        <end position="180"/>
    </location>
</feature>
<evidence type="ECO:0000259" key="10">
    <source>
        <dbReference type="PROSITE" id="PS50929"/>
    </source>
</evidence>
<dbReference type="GO" id="GO:0016887">
    <property type="term" value="F:ATP hydrolysis activity"/>
    <property type="evidence" value="ECO:0007669"/>
    <property type="project" value="InterPro"/>
</dbReference>
<feature type="transmembrane region" description="Helical" evidence="8">
    <location>
        <begin position="75"/>
        <end position="93"/>
    </location>
</feature>
<dbReference type="GO" id="GO:0006879">
    <property type="term" value="P:intracellular iron ion homeostasis"/>
    <property type="evidence" value="ECO:0007669"/>
    <property type="project" value="TreeGrafter"/>
</dbReference>
<dbReference type="PANTHER" id="PTHR24221">
    <property type="entry name" value="ATP-BINDING CASSETTE SUB-FAMILY B"/>
    <property type="match status" value="1"/>
</dbReference>
<dbReference type="Pfam" id="PF00664">
    <property type="entry name" value="ABC_membrane"/>
    <property type="match status" value="1"/>
</dbReference>
<dbReference type="InterPro" id="IPR011527">
    <property type="entry name" value="ABC1_TM_dom"/>
</dbReference>
<dbReference type="STRING" id="28181.BEN30_15130"/>
<organism evidence="11 12">
    <name type="scientific">Magnetovibrio blakemorei</name>
    <dbReference type="NCBI Taxonomy" id="28181"/>
    <lineage>
        <taxon>Bacteria</taxon>
        <taxon>Pseudomonadati</taxon>
        <taxon>Pseudomonadota</taxon>
        <taxon>Alphaproteobacteria</taxon>
        <taxon>Rhodospirillales</taxon>
        <taxon>Magnetovibrionaceae</taxon>
        <taxon>Magnetovibrio</taxon>
    </lineage>
</organism>
<evidence type="ECO:0000256" key="3">
    <source>
        <dbReference type="ARBA" id="ARBA00022692"/>
    </source>
</evidence>
<feature type="transmembrane region" description="Helical" evidence="8">
    <location>
        <begin position="269"/>
        <end position="292"/>
    </location>
</feature>
<keyword evidence="6 8" id="KW-1133">Transmembrane helix</keyword>
<sequence length="632" mass="69211">MRGMAHPTPRTKRTGPSTDWQTIRALAPYLWPANRFDLRVRVVLSMALLLAAKGATVVVPVILKYAVDALSSPTMLVGLASIPVGLMLAYGAARIFSLTFKELQAAIFANVTHHAIREVALETFKHLHKLSLRFHLERQTGGLSRSIERGTSGIEFLLRMMLFNIIPTMVEIALVGVLLWTFLSPAFALATLGTIAAYVVWTVALTNWRTRFRRQMNDNDSNAHTKAIDSLLNYETVKYFGNEELEARRFDVALAGYEKAAIKSKTSLAMLNTGQGAIIAIGVTIVMLMASFGVREGTLTVGDFVLVNTYLLQLYLPLNFLGSAYREIKYALTDMEDMFSLLSANAEIEDVPSAPDLNVGGGEVRFEDVTFAYDPRRPVLQNVSFTVPPGKSVAIVGASGAGKSTLSRLLFRFYDISGGSISIDGQNIQSVSQNSLRAAIGIVPQDTVLFNDSIYYNIAYGRPGASPSEIEQAARLAKIHDFVLGLPDGYDTVVGERGLKLSGGEKQRVAIARTILKAPAVLLFDEATSALDTHTEKEIQASLKDVATGRTSLVIAHRLSTVVDSDEILVLDNGRIKERGTHAILMAQAGLYAAMWKRQQEASEAEQSLEHTDTVDVDNWINEVDEDLFIHS</sequence>
<evidence type="ECO:0000256" key="1">
    <source>
        <dbReference type="ARBA" id="ARBA00004651"/>
    </source>
</evidence>
<keyword evidence="12" id="KW-1185">Reference proteome</keyword>
<dbReference type="Gene3D" id="3.40.50.300">
    <property type="entry name" value="P-loop containing nucleotide triphosphate hydrolases"/>
    <property type="match status" value="1"/>
</dbReference>